<keyword evidence="2" id="KW-0812">Transmembrane</keyword>
<reference evidence="4" key="1">
    <citation type="submission" date="2016-10" db="EMBL/GenBank/DDBJ databases">
        <authorList>
            <person name="Varghese N."/>
            <person name="Submissions S."/>
        </authorList>
    </citation>
    <scope>NUCLEOTIDE SEQUENCE [LARGE SCALE GENOMIC DNA]</scope>
    <source>
        <strain evidence="4">DSM 45722</strain>
    </source>
</reference>
<dbReference type="NCBIfam" id="TIGR02611">
    <property type="entry name" value="TIGR02611 family protein"/>
    <property type="match status" value="1"/>
</dbReference>
<keyword evidence="2" id="KW-1133">Transmembrane helix</keyword>
<proteinExistence type="predicted"/>
<feature type="region of interest" description="Disordered" evidence="1">
    <location>
        <begin position="1"/>
        <end position="41"/>
    </location>
</feature>
<dbReference type="EMBL" id="FMUH01000003">
    <property type="protein sequence ID" value="SCX50630.1"/>
    <property type="molecule type" value="Genomic_DNA"/>
</dbReference>
<dbReference type="AlphaFoldDB" id="A0A1G4YAX8"/>
<accession>A0A1G4YAX8</accession>
<feature type="compositionally biased region" description="Low complexity" evidence="1">
    <location>
        <begin position="1"/>
        <end position="11"/>
    </location>
</feature>
<dbReference type="Proteomes" id="UP000198981">
    <property type="component" value="Unassembled WGS sequence"/>
</dbReference>
<feature type="transmembrane region" description="Helical" evidence="2">
    <location>
        <begin position="66"/>
        <end position="87"/>
    </location>
</feature>
<evidence type="ECO:0000256" key="2">
    <source>
        <dbReference type="SAM" id="Phobius"/>
    </source>
</evidence>
<name>A0A1G4YAX8_9ACTN</name>
<keyword evidence="4" id="KW-1185">Reference proteome</keyword>
<evidence type="ECO:0000313" key="3">
    <source>
        <dbReference type="EMBL" id="SCX50630.1"/>
    </source>
</evidence>
<protein>
    <submittedName>
        <fullName evidence="3">TIGR02611 family protein</fullName>
    </submittedName>
</protein>
<feature type="compositionally biased region" description="Basic and acidic residues" evidence="1">
    <location>
        <begin position="16"/>
        <end position="41"/>
    </location>
</feature>
<dbReference type="InterPro" id="IPR013434">
    <property type="entry name" value="CHP02611"/>
</dbReference>
<evidence type="ECO:0000256" key="1">
    <source>
        <dbReference type="SAM" id="MobiDB-lite"/>
    </source>
</evidence>
<dbReference type="STRING" id="1960309.SAMN03159343_2449"/>
<evidence type="ECO:0000313" key="4">
    <source>
        <dbReference type="Proteomes" id="UP000198981"/>
    </source>
</evidence>
<feature type="transmembrane region" description="Helical" evidence="2">
    <location>
        <begin position="93"/>
        <end position="113"/>
    </location>
</feature>
<feature type="transmembrane region" description="Helical" evidence="2">
    <location>
        <begin position="134"/>
        <end position="159"/>
    </location>
</feature>
<dbReference type="RefSeq" id="WP_243469889.1">
    <property type="nucleotide sequence ID" value="NZ_FMUH01000003.1"/>
</dbReference>
<dbReference type="Pfam" id="PF09656">
    <property type="entry name" value="PGPGW"/>
    <property type="match status" value="1"/>
</dbReference>
<keyword evidence="2" id="KW-0472">Membrane</keyword>
<organism evidence="3 4">
    <name type="scientific">Klenkia marina</name>
    <dbReference type="NCBI Taxonomy" id="1960309"/>
    <lineage>
        <taxon>Bacteria</taxon>
        <taxon>Bacillati</taxon>
        <taxon>Actinomycetota</taxon>
        <taxon>Actinomycetes</taxon>
        <taxon>Geodermatophilales</taxon>
        <taxon>Geodermatophilaceae</taxon>
        <taxon>Klenkia</taxon>
    </lineage>
</organism>
<gene>
    <name evidence="3" type="ORF">SAMN03159343_2449</name>
</gene>
<sequence>MSSSGSGTSTVPGGGRPRETGGGRRPRETGQERRTRYDSDEVDSLRERIGRRPWRRRLAANKTFDTAYRAGVGVVGTLLLVFGLITIPLPGPGWLTVIAALFVLATEFTWAERLLEFTKRNVKRWTDWLGRQPVWVRVLVALLTAAFVYGVIVVVMHVLGVPSWVPGWVPMWR</sequence>
<dbReference type="InterPro" id="IPR019099">
    <property type="entry name" value="Uncharacterised_PGPGW_TM"/>
</dbReference>